<dbReference type="SUPFAM" id="SSF57850">
    <property type="entry name" value="RING/U-box"/>
    <property type="match status" value="1"/>
</dbReference>
<dbReference type="Gene3D" id="4.10.1000.10">
    <property type="entry name" value="Zinc finger, CCCH-type"/>
    <property type="match status" value="1"/>
</dbReference>
<evidence type="ECO:0000256" key="8">
    <source>
        <dbReference type="ARBA" id="ARBA00022723"/>
    </source>
</evidence>
<comment type="similarity">
    <text evidence="4">Belongs to the phosducin family.</text>
</comment>
<dbReference type="InterPro" id="IPR000571">
    <property type="entry name" value="Znf_CCCH"/>
</dbReference>
<dbReference type="InterPro" id="IPR048575">
    <property type="entry name" value="Roquin_1_2-like_ROQ"/>
</dbReference>
<keyword evidence="8 13" id="KW-0479">Metal-binding</keyword>
<dbReference type="Gene3D" id="3.40.30.10">
    <property type="entry name" value="Glutaredoxin"/>
    <property type="match status" value="1"/>
</dbReference>
<feature type="region of interest" description="Disordered" evidence="14">
    <location>
        <begin position="655"/>
        <end position="694"/>
    </location>
</feature>
<dbReference type="InterPro" id="IPR036249">
    <property type="entry name" value="Thioredoxin-like_sf"/>
</dbReference>
<dbReference type="SUPFAM" id="SSF90229">
    <property type="entry name" value="CCCH zinc finger"/>
    <property type="match status" value="1"/>
</dbReference>
<evidence type="ECO:0000256" key="12">
    <source>
        <dbReference type="ARBA" id="ARBA00023305"/>
    </source>
</evidence>
<dbReference type="CDD" id="cd16782">
    <property type="entry name" value="mRING-HC-C3HC3D_Roquin2"/>
    <property type="match status" value="1"/>
</dbReference>
<dbReference type="FunFam" id="4.10.1000.10:FF:000004">
    <property type="entry name" value="roquin-1 isoform X2"/>
    <property type="match status" value="1"/>
</dbReference>
<reference evidence="17" key="1">
    <citation type="submission" date="2020-10" db="EMBL/GenBank/DDBJ databases">
        <title>Feather gene expression reveals the developmental basis of iridescence in African starlings.</title>
        <authorList>
            <person name="Rubenstein D.R."/>
        </authorList>
    </citation>
    <scope>NUCLEOTIDE SEQUENCE</scope>
    <source>
        <strain evidence="17">SS15</strain>
        <tissue evidence="17">Liver</tissue>
    </source>
</reference>
<dbReference type="GO" id="GO:0003725">
    <property type="term" value="F:double-stranded RNA binding"/>
    <property type="evidence" value="ECO:0007669"/>
    <property type="project" value="TreeGrafter"/>
</dbReference>
<proteinExistence type="inferred from homology"/>
<dbReference type="Pfam" id="PF00642">
    <property type="entry name" value="zf-CCCH"/>
    <property type="match status" value="1"/>
</dbReference>
<dbReference type="GO" id="GO:0000932">
    <property type="term" value="C:P-body"/>
    <property type="evidence" value="ECO:0007669"/>
    <property type="project" value="UniProtKB-SubCell"/>
</dbReference>
<dbReference type="EC" id="2.3.2.27" evidence="5"/>
<evidence type="ECO:0000256" key="7">
    <source>
        <dbReference type="ARBA" id="ARBA00022679"/>
    </source>
</evidence>
<keyword evidence="10 13" id="KW-0862">Zinc</keyword>
<dbReference type="InterPro" id="IPR001841">
    <property type="entry name" value="Znf_RING"/>
</dbReference>
<dbReference type="InterPro" id="IPR001200">
    <property type="entry name" value="Phosducin"/>
</dbReference>
<evidence type="ECO:0000256" key="3">
    <source>
        <dbReference type="ARBA" id="ARBA00004906"/>
    </source>
</evidence>
<dbReference type="Pfam" id="PF02114">
    <property type="entry name" value="Phosducin"/>
    <property type="match status" value="1"/>
</dbReference>
<evidence type="ECO:0000256" key="9">
    <source>
        <dbReference type="ARBA" id="ARBA00022771"/>
    </source>
</evidence>
<dbReference type="OrthoDB" id="10067217at2759"/>
<feature type="compositionally biased region" description="Pro residues" evidence="14">
    <location>
        <begin position="682"/>
        <end position="694"/>
    </location>
</feature>
<dbReference type="GO" id="GO:0008277">
    <property type="term" value="P:regulation of G protein-coupled receptor signaling pathway"/>
    <property type="evidence" value="ECO:0007669"/>
    <property type="project" value="InterPro"/>
</dbReference>
<dbReference type="InterPro" id="IPR013083">
    <property type="entry name" value="Znf_RING/FYVE/PHD"/>
</dbReference>
<feature type="compositionally biased region" description="Gly residues" evidence="14">
    <location>
        <begin position="1293"/>
        <end position="1307"/>
    </location>
</feature>
<feature type="compositionally biased region" description="Basic and acidic residues" evidence="14">
    <location>
        <begin position="1308"/>
        <end position="1327"/>
    </location>
</feature>
<dbReference type="EMBL" id="JADDUC020000023">
    <property type="protein sequence ID" value="KAI1232216.1"/>
    <property type="molecule type" value="Genomic_DNA"/>
</dbReference>
<keyword evidence="6" id="KW-0963">Cytoplasm</keyword>
<sequence length="1622" mass="179016">MALLNKRPASTMPVQAAQWTEFLSCPICYNEFDENVHKPISLGCSHTVCKTCLNKLHRKACPFDQTAINTDIDVLPVNFALLQLVGAQVPDHQTVKLSNVGENKHYEVAKKCVEDLALYLKPLSGGKGVASLNQSALSRPMQRKLVTLVNCQLVEEEGRVRAMRAARSLGERTVTELILQHQNPQQLSANLWAAVRARGCQFLGPAMQEEALKLVLLALEDGSALSRKVLVLFVVQRLEPRFPQASKTSIGHVVQLLYRASCFKVTKRDEDSSLMQLKEEFRSYEALRREHDAQIVHIAMEAGLRISPEQWSSLLYGDLAHKSHMQSIIDKLQSPESFAKSVQELTIVLQRTGDPANLNRLRPHLELLANIDPNPDAASPTWEQLENAMVAVKTVVHGLVDFIQNYSRKGHETPQPQPNSKYKTSMCRDLRQQGGCPRGTNCTFAHSQEELEKYRLRNKKISSTVRTFPLLNKVGVNSTVSTTTGNVISVIGSPEAPGKMVPSTNGIANLEAGVPQLIPRCADTSLRALENTKKGGKTGANGQNASGSPTEPLPENKIGSPPKTPVSQAAATSAGPPNIGTEVNSVPPKSSPFVPRVPVYPPHSDNVQYFQDPRTQLSYEVPQYPQTGYYPAPPTVPAGVAPCVPRFVRSNNVPESSLPPASVPYADHYSTFPPRDRLNSPYQPPPPQPYGPVPPVPSGMYAPVYDSRRIWRPQMYPRDDIIRSNSLPPMDVMHSSVYQTSLRERYNSLDGYYSVACQPPNEQRTVPLPREPCGHLKTGYDEQLRRKPEQWAQYHTQKTPLVSSTLPMATPSPTPPSPLFSVDFSTEFSESVSDLSGTKFEEDHLSHYSPWSCGTIGSCINAIDSEPKDVIANSNAVLMDLDSGDVKRRVHLFETQRRAKEEDPIIPFSDGPIISKWGAISRSSRTGYHTTDPIQATASQGSATKPISVSDYVPYVNAVDSRWSAYGSDSASSARYAERDRFIVTDLSAHRKHSSTGDLLSIELQQAKSNSLLLQREANALAMQQKWNSLDEGSRLTLNLLSKEIDLRNGEADYPEDCADTKPDRDIELELSALDTDEPDGQGEQIEEILDIQLGISSQEDQLLNGTTVENGHLLKQHQKESMEQKRQSLGEDLVILEEQKTILPVTSCFSQPITTSVSNASCLPISTSVSVGSLILKTAHIMSEDKNDFLKPVANGRMQSGTGEVWRGRSGAGGPAGAGAVPWADAPAGPGPVPVPFPGRTLPPVPFPFPLRGGSAGPGPSPPPAASFPPCPARRPRKAAGALRRRRRRGRAGNGEAAGPGRAGRGGSREGWRGQGGRERIMTTADDKLLGEKLQYYYSSSEGEDEDSEKEDKEGESSIPESVGEVELSSDGSAVNTGPKGVINDWRRFKQLETEQRQEQRREMERLIKKLSMTCRSHLDDEADKQKQKELQEKINGKMTLQEYNMIHNDEDDEEFLQRYRKQRMEEMRQQLYSGQQFKQVFEITSGEAFLDTVDKEHKSTLIMIHIYEDDIPGTESLNGCMICLAAEYPTVKFCRVKSSLIGASTRFTNNALPALLVYKAGELIGNFVRITDQLGEDFFAVDLEAFLQECGLLPEKDVLLLTSIHNPSACYSEDSDLEID</sequence>
<organism evidence="17">
    <name type="scientific">Lamprotornis superbus</name>
    <dbReference type="NCBI Taxonomy" id="245042"/>
    <lineage>
        <taxon>Eukaryota</taxon>
        <taxon>Metazoa</taxon>
        <taxon>Chordata</taxon>
        <taxon>Craniata</taxon>
        <taxon>Vertebrata</taxon>
        <taxon>Euteleostomi</taxon>
        <taxon>Archelosauria</taxon>
        <taxon>Archosauria</taxon>
        <taxon>Dinosauria</taxon>
        <taxon>Saurischia</taxon>
        <taxon>Theropoda</taxon>
        <taxon>Coelurosauria</taxon>
        <taxon>Aves</taxon>
        <taxon>Neognathae</taxon>
        <taxon>Neoaves</taxon>
        <taxon>Telluraves</taxon>
        <taxon>Australaves</taxon>
        <taxon>Passeriformes</taxon>
        <taxon>Sturnidae</taxon>
        <taxon>Lamprotornis</taxon>
    </lineage>
</organism>
<dbReference type="GO" id="GO:0006511">
    <property type="term" value="P:ubiquitin-dependent protein catabolic process"/>
    <property type="evidence" value="ECO:0007669"/>
    <property type="project" value="TreeGrafter"/>
</dbReference>
<evidence type="ECO:0000259" key="16">
    <source>
        <dbReference type="PROSITE" id="PS50103"/>
    </source>
</evidence>
<dbReference type="PANTHER" id="PTHR13139:SF2">
    <property type="entry name" value="ROQUIN-2"/>
    <property type="match status" value="1"/>
</dbReference>
<dbReference type="SMART" id="SM00356">
    <property type="entry name" value="ZnF_C3H1"/>
    <property type="match status" value="1"/>
</dbReference>
<dbReference type="CDD" id="cd02987">
    <property type="entry name" value="Phd_like_Phd"/>
    <property type="match status" value="1"/>
</dbReference>
<dbReference type="PROSITE" id="PS00518">
    <property type="entry name" value="ZF_RING_1"/>
    <property type="match status" value="1"/>
</dbReference>
<comment type="catalytic activity">
    <reaction evidence="1">
        <text>S-ubiquitinyl-[E2 ubiquitin-conjugating enzyme]-L-cysteine + [acceptor protein]-L-lysine = [E2 ubiquitin-conjugating enzyme]-L-cysteine + N(6)-ubiquitinyl-[acceptor protein]-L-lysine.</text>
        <dbReference type="EC" id="2.3.2.27"/>
    </reaction>
</comment>
<dbReference type="Pfam" id="PF18386">
    <property type="entry name" value="ROQ_II"/>
    <property type="match status" value="1"/>
</dbReference>
<protein>
    <recommendedName>
        <fullName evidence="5">RING-type E3 ubiquitin transferase</fullName>
        <ecNumber evidence="5">2.3.2.27</ecNumber>
    </recommendedName>
</protein>
<keyword evidence="19" id="KW-1185">Reference proteome</keyword>
<evidence type="ECO:0000313" key="17">
    <source>
        <dbReference type="EMBL" id="KAG0122359.1"/>
    </source>
</evidence>
<evidence type="ECO:0000313" key="18">
    <source>
        <dbReference type="EMBL" id="KAI1232216.1"/>
    </source>
</evidence>
<evidence type="ECO:0000256" key="10">
    <source>
        <dbReference type="ARBA" id="ARBA00022833"/>
    </source>
</evidence>
<dbReference type="GO" id="GO:0008270">
    <property type="term" value="F:zinc ion binding"/>
    <property type="evidence" value="ECO:0007669"/>
    <property type="project" value="UniProtKB-KW"/>
</dbReference>
<evidence type="ECO:0000256" key="5">
    <source>
        <dbReference type="ARBA" id="ARBA00012483"/>
    </source>
</evidence>
<feature type="region of interest" description="Disordered" evidence="14">
    <location>
        <begin position="531"/>
        <end position="600"/>
    </location>
</feature>
<feature type="compositionally biased region" description="Pro residues" evidence="14">
    <location>
        <begin position="1260"/>
        <end position="1274"/>
    </location>
</feature>
<reference evidence="18 19" key="2">
    <citation type="journal article" date="2021" name="J. Hered.">
        <title>Feather Gene Expression Elucidates the Developmental Basis of Plumage Iridescence in African Starlings.</title>
        <authorList>
            <person name="Rubenstein D.R."/>
            <person name="Corvelo A."/>
            <person name="MacManes M.D."/>
            <person name="Maia R."/>
            <person name="Narzisi G."/>
            <person name="Rousaki A."/>
            <person name="Vandenabeele P."/>
            <person name="Shawkey M.D."/>
            <person name="Solomon J."/>
        </authorList>
    </citation>
    <scope>NUCLEOTIDE SEQUENCE [LARGE SCALE GENOMIC DNA]</scope>
    <source>
        <strain evidence="18">SS15</strain>
    </source>
</reference>
<evidence type="ECO:0000256" key="13">
    <source>
        <dbReference type="PROSITE-ProRule" id="PRU00723"/>
    </source>
</evidence>
<feature type="region of interest" description="Disordered" evidence="14">
    <location>
        <begin position="1340"/>
        <end position="1383"/>
    </location>
</feature>
<dbReference type="PROSITE" id="PS50103">
    <property type="entry name" value="ZF_C3H1"/>
    <property type="match status" value="1"/>
</dbReference>
<dbReference type="FunFam" id="1.20.120.1790:FF:000001">
    <property type="entry name" value="roquin-1 isoform X1"/>
    <property type="match status" value="1"/>
</dbReference>
<comment type="pathway">
    <text evidence="3">Protein modification; protein ubiquitination.</text>
</comment>
<dbReference type="SUPFAM" id="SSF52833">
    <property type="entry name" value="Thioredoxin-like"/>
    <property type="match status" value="1"/>
</dbReference>
<dbReference type="Pfam" id="PF21206">
    <property type="entry name" value="Roquin_1_2-like_ROQ"/>
    <property type="match status" value="1"/>
</dbReference>
<accession>A0A835TX80</accession>
<dbReference type="InterPro" id="IPR041523">
    <property type="entry name" value="ROQ_II"/>
</dbReference>
<dbReference type="GO" id="GO:0000288">
    <property type="term" value="P:nuclear-transcribed mRNA catabolic process, deadenylation-dependent decay"/>
    <property type="evidence" value="ECO:0007669"/>
    <property type="project" value="TreeGrafter"/>
</dbReference>
<feature type="compositionally biased region" description="Low complexity" evidence="14">
    <location>
        <begin position="1219"/>
        <end position="1229"/>
    </location>
</feature>
<name>A0A835TX80_9PASS</name>
<keyword evidence="12" id="KW-0716">Sensory transduction</keyword>
<feature type="zinc finger region" description="C3H1-type" evidence="13">
    <location>
        <begin position="421"/>
        <end position="449"/>
    </location>
</feature>
<feature type="domain" description="C3H1-type" evidence="16">
    <location>
        <begin position="421"/>
        <end position="449"/>
    </location>
</feature>
<dbReference type="Pfam" id="PF14634">
    <property type="entry name" value="zf-RING_5"/>
    <property type="match status" value="1"/>
</dbReference>
<keyword evidence="9 13" id="KW-0863">Zinc-finger</keyword>
<dbReference type="Proteomes" id="UP000618051">
    <property type="component" value="Unassembled WGS sequence"/>
</dbReference>
<evidence type="ECO:0000256" key="1">
    <source>
        <dbReference type="ARBA" id="ARBA00000900"/>
    </source>
</evidence>
<dbReference type="InterPro" id="IPR052249">
    <property type="entry name" value="Roquin_domain"/>
</dbReference>
<dbReference type="SMART" id="SM00184">
    <property type="entry name" value="RING"/>
    <property type="match status" value="1"/>
</dbReference>
<evidence type="ECO:0000256" key="4">
    <source>
        <dbReference type="ARBA" id="ARBA00009686"/>
    </source>
</evidence>
<gene>
    <name evidence="18" type="ORF">IHE44_0007283</name>
    <name evidence="17" type="ORF">IHE44_008984</name>
</gene>
<feature type="compositionally biased region" description="Basic residues" evidence="14">
    <location>
        <begin position="1275"/>
        <end position="1292"/>
    </location>
</feature>
<feature type="domain" description="RING-type" evidence="15">
    <location>
        <begin position="25"/>
        <end position="65"/>
    </location>
</feature>
<evidence type="ECO:0000256" key="11">
    <source>
        <dbReference type="ARBA" id="ARBA00022884"/>
    </source>
</evidence>
<dbReference type="Gene3D" id="1.10.168.10">
    <property type="entry name" value="Phosducin, domain 2"/>
    <property type="match status" value="1"/>
</dbReference>
<keyword evidence="12" id="KW-0844">Vision</keyword>
<dbReference type="PRINTS" id="PR00677">
    <property type="entry name" value="PHOSDUCIN"/>
</dbReference>
<feature type="compositionally biased region" description="Pro residues" evidence="14">
    <location>
        <begin position="1230"/>
        <end position="1250"/>
    </location>
</feature>
<feature type="region of interest" description="Disordered" evidence="14">
    <location>
        <begin position="1208"/>
        <end position="1327"/>
    </location>
</feature>
<dbReference type="PROSITE" id="PS50089">
    <property type="entry name" value="ZF_RING_2"/>
    <property type="match status" value="1"/>
</dbReference>
<reference evidence="18" key="3">
    <citation type="submission" date="2022-01" db="EMBL/GenBank/DDBJ databases">
        <authorList>
            <person name="Rubenstein D.R."/>
        </authorList>
    </citation>
    <scope>NUCLEOTIDE SEQUENCE</scope>
    <source>
        <strain evidence="18">SS15</strain>
        <tissue evidence="18">Liver</tissue>
    </source>
</reference>
<dbReference type="GO" id="GO:0010494">
    <property type="term" value="C:cytoplasmic stress granule"/>
    <property type="evidence" value="ECO:0007669"/>
    <property type="project" value="TreeGrafter"/>
</dbReference>
<dbReference type="Gene3D" id="3.30.40.10">
    <property type="entry name" value="Zinc/RING finger domain, C3HC4 (zinc finger)"/>
    <property type="match status" value="1"/>
</dbReference>
<comment type="caution">
    <text evidence="17">The sequence shown here is derived from an EMBL/GenBank/DDBJ whole genome shotgun (WGS) entry which is preliminary data.</text>
</comment>
<dbReference type="GO" id="GO:0007601">
    <property type="term" value="P:visual perception"/>
    <property type="evidence" value="ECO:0007669"/>
    <property type="project" value="UniProtKB-KW"/>
</dbReference>
<dbReference type="InterPro" id="IPR036855">
    <property type="entry name" value="Znf_CCCH_sf"/>
</dbReference>
<dbReference type="GO" id="GO:0000209">
    <property type="term" value="P:protein polyubiquitination"/>
    <property type="evidence" value="ECO:0007669"/>
    <property type="project" value="TreeGrafter"/>
</dbReference>
<dbReference type="Gene3D" id="1.20.120.1790">
    <property type="match status" value="1"/>
</dbReference>
<comment type="subcellular location">
    <subcellularLocation>
        <location evidence="2">Cytoplasm</location>
        <location evidence="2">P-body</location>
    </subcellularLocation>
</comment>
<evidence type="ECO:0000256" key="2">
    <source>
        <dbReference type="ARBA" id="ARBA00004201"/>
    </source>
</evidence>
<keyword evidence="7" id="KW-0808">Transferase</keyword>
<dbReference type="GO" id="GO:0003729">
    <property type="term" value="F:mRNA binding"/>
    <property type="evidence" value="ECO:0007669"/>
    <property type="project" value="TreeGrafter"/>
</dbReference>
<dbReference type="InterPro" id="IPR024253">
    <property type="entry name" value="Phosducin_thioredoxin-like_dom"/>
</dbReference>
<dbReference type="EMBL" id="JADDUC010000036">
    <property type="protein sequence ID" value="KAG0122359.1"/>
    <property type="molecule type" value="Genomic_DNA"/>
</dbReference>
<dbReference type="PANTHER" id="PTHR13139">
    <property type="entry name" value="RING FINGER AND CCCH-TYPE ZINC FINGER DOMAIN-CONTAINING PROTEIN"/>
    <property type="match status" value="1"/>
</dbReference>
<feature type="compositionally biased region" description="Polar residues" evidence="14">
    <location>
        <begin position="540"/>
        <end position="549"/>
    </location>
</feature>
<dbReference type="InterPro" id="IPR017907">
    <property type="entry name" value="Znf_RING_CS"/>
</dbReference>
<evidence type="ECO:0000259" key="15">
    <source>
        <dbReference type="PROSITE" id="PS50089"/>
    </source>
</evidence>
<dbReference type="InterPro" id="IPR023196">
    <property type="entry name" value="Phosducin_N_dom_sf"/>
</dbReference>
<keyword evidence="11" id="KW-0694">RNA-binding</keyword>
<dbReference type="GO" id="GO:0061630">
    <property type="term" value="F:ubiquitin protein ligase activity"/>
    <property type="evidence" value="ECO:0007669"/>
    <property type="project" value="UniProtKB-EC"/>
</dbReference>
<evidence type="ECO:0000256" key="6">
    <source>
        <dbReference type="ARBA" id="ARBA00022490"/>
    </source>
</evidence>
<evidence type="ECO:0000313" key="19">
    <source>
        <dbReference type="Proteomes" id="UP000618051"/>
    </source>
</evidence>
<evidence type="ECO:0000256" key="14">
    <source>
        <dbReference type="SAM" id="MobiDB-lite"/>
    </source>
</evidence>
<dbReference type="GO" id="GO:0035613">
    <property type="term" value="F:RNA stem-loop binding"/>
    <property type="evidence" value="ECO:0007669"/>
    <property type="project" value="TreeGrafter"/>
</dbReference>
<dbReference type="FunFam" id="3.30.40.10:FF:000047">
    <property type="entry name" value="Roquin-2 isoform 1"/>
    <property type="match status" value="1"/>
</dbReference>